<protein>
    <recommendedName>
        <fullName evidence="4">1,4-dihydroxy-6-naphtoate synthase</fullName>
        <ecNumber evidence="4">4.1.99.29</ecNumber>
    </recommendedName>
    <alternativeName>
        <fullName evidence="4">Menaquinone biosynthetic enzyme MqnD</fullName>
    </alternativeName>
</protein>
<feature type="active site" description="Proton acceptor" evidence="4">
    <location>
        <position position="147"/>
    </location>
</feature>
<dbReference type="InterPro" id="IPR030869">
    <property type="entry name" value="MqnD"/>
</dbReference>
<dbReference type="CDD" id="cd13635">
    <property type="entry name" value="PBP2_Ttha1568_Mqnd"/>
    <property type="match status" value="1"/>
</dbReference>
<name>A0A931E1I4_9BACT</name>
<dbReference type="AlphaFoldDB" id="A0A931E1I4"/>
<dbReference type="GO" id="GO:0016830">
    <property type="term" value="F:carbon-carbon lyase activity"/>
    <property type="evidence" value="ECO:0007669"/>
    <property type="project" value="UniProtKB-UniRule"/>
</dbReference>
<comment type="catalytic activity">
    <reaction evidence="4">
        <text>cyclic dehypoxanthinylfutalosinate = 1,4-dihydroxy-6-naphthoate + dihydroxyacetone</text>
        <dbReference type="Rhea" id="RHEA:33087"/>
        <dbReference type="ChEBI" id="CHEBI:16016"/>
        <dbReference type="ChEBI" id="CHEBI:64254"/>
        <dbReference type="ChEBI" id="CHEBI:64270"/>
        <dbReference type="EC" id="4.1.99.29"/>
    </reaction>
</comment>
<dbReference type="InterPro" id="IPR003773">
    <property type="entry name" value="Menaquinone_biosynth"/>
</dbReference>
<accession>A0A931E1I4</accession>
<dbReference type="Pfam" id="PF02621">
    <property type="entry name" value="VitK2_biosynth"/>
    <property type="match status" value="1"/>
</dbReference>
<comment type="pathway">
    <text evidence="1 4">Quinol/quinone metabolism; menaquinone biosynthesis.</text>
</comment>
<comment type="caution">
    <text evidence="5">The sequence shown here is derived from an EMBL/GenBank/DDBJ whole genome shotgun (WGS) entry which is preliminary data.</text>
</comment>
<dbReference type="RefSeq" id="WP_196990888.1">
    <property type="nucleotide sequence ID" value="NZ_JADWYR010000001.1"/>
</dbReference>
<keyword evidence="6" id="KW-1185">Reference proteome</keyword>
<dbReference type="PANTHER" id="PTHR37167">
    <property type="entry name" value="1,4-DIHYDROXY-6-NAPHTOATE SYNTHASE"/>
    <property type="match status" value="1"/>
</dbReference>
<evidence type="ECO:0000256" key="1">
    <source>
        <dbReference type="ARBA" id="ARBA00004863"/>
    </source>
</evidence>
<dbReference type="EC" id="4.1.99.29" evidence="4"/>
<reference evidence="5" key="1">
    <citation type="submission" date="2020-11" db="EMBL/GenBank/DDBJ databases">
        <title>Bacterial whole genome sequence for Panacibacter sp. DH6.</title>
        <authorList>
            <person name="Le V."/>
            <person name="Ko S."/>
            <person name="Ahn C.-Y."/>
            <person name="Oh H.-M."/>
        </authorList>
    </citation>
    <scope>NUCLEOTIDE SEQUENCE</scope>
    <source>
        <strain evidence="5">DH6</strain>
    </source>
</reference>
<keyword evidence="3 4" id="KW-0456">Lyase</keyword>
<gene>
    <name evidence="4" type="primary">mqnD</name>
    <name evidence="5" type="ORF">I5907_11660</name>
</gene>
<sequence length="277" mass="30465">MKLTLGFSPCPNDTFIFDALVNNKIDTGGLVFDMVLEDVQTLNEWAKQGRLHLSKISYGVLPLVLKEYIVLNSGGALGKGVGPLLITKDASTVINNESTVAIPGLNTTAHMLFSLAYPQVKNKVFKVFHEIENAVLSGSVDAGVIIHENRFTYHLKGLHKVADLGEYWETQTHAPIPLGGIVARRNLPVALIQQADKLIKQSVEHAYANHHEQLAEYVSMHSQEMSESVMRQHIDLYVNNYSVDLGAAGKKAVAAFIEVFEKINNTSIAKDNIFIAS</sequence>
<evidence type="ECO:0000256" key="3">
    <source>
        <dbReference type="ARBA" id="ARBA00023239"/>
    </source>
</evidence>
<dbReference type="PANTHER" id="PTHR37167:SF1">
    <property type="entry name" value="1,4-DIHYDROXY-6-NAPHTOATE SYNTHASE"/>
    <property type="match status" value="1"/>
</dbReference>
<feature type="binding site" evidence="4">
    <location>
        <begin position="55"/>
        <end position="57"/>
    </location>
    <ligand>
        <name>substrate</name>
    </ligand>
</feature>
<evidence type="ECO:0000256" key="2">
    <source>
        <dbReference type="ARBA" id="ARBA00022428"/>
    </source>
</evidence>
<evidence type="ECO:0000313" key="6">
    <source>
        <dbReference type="Proteomes" id="UP000628448"/>
    </source>
</evidence>
<organism evidence="5 6">
    <name type="scientific">Panacibacter microcysteis</name>
    <dbReference type="NCBI Taxonomy" id="2793269"/>
    <lineage>
        <taxon>Bacteria</taxon>
        <taxon>Pseudomonadati</taxon>
        <taxon>Bacteroidota</taxon>
        <taxon>Chitinophagia</taxon>
        <taxon>Chitinophagales</taxon>
        <taxon>Chitinophagaceae</taxon>
        <taxon>Panacibacter</taxon>
    </lineage>
</organism>
<evidence type="ECO:0000256" key="4">
    <source>
        <dbReference type="HAMAP-Rule" id="MF_00996"/>
    </source>
</evidence>
<dbReference type="Proteomes" id="UP000628448">
    <property type="component" value="Unassembled WGS sequence"/>
</dbReference>
<dbReference type="EMBL" id="JADWYR010000001">
    <property type="protein sequence ID" value="MBG9376897.1"/>
    <property type="molecule type" value="Genomic_DNA"/>
</dbReference>
<evidence type="ECO:0000313" key="5">
    <source>
        <dbReference type="EMBL" id="MBG9376897.1"/>
    </source>
</evidence>
<feature type="binding site" evidence="4">
    <location>
        <begin position="108"/>
        <end position="109"/>
    </location>
    <ligand>
        <name>substrate</name>
    </ligand>
</feature>
<dbReference type="Gene3D" id="3.40.190.10">
    <property type="entry name" value="Periplasmic binding protein-like II"/>
    <property type="match status" value="2"/>
</dbReference>
<keyword evidence="2 4" id="KW-0474">Menaquinone biosynthesis</keyword>
<comment type="function">
    <text evidence="4">Catalyzes the conversion of cyclic dehypoxanthine futalosine (cyclic DHFL) into 1,4-dihydroxy-6-naphthoate, a step in the biosynthesis of menaquinone (MK, vitamin K2).</text>
</comment>
<dbReference type="GO" id="GO:0009234">
    <property type="term" value="P:menaquinone biosynthetic process"/>
    <property type="evidence" value="ECO:0007669"/>
    <property type="project" value="UniProtKB-UniRule"/>
</dbReference>
<dbReference type="HAMAP" id="MF_00996">
    <property type="entry name" value="MqnD"/>
    <property type="match status" value="1"/>
</dbReference>
<comment type="similarity">
    <text evidence="4">Belongs to the MqnA/MqnD family. MqnD subfamily.</text>
</comment>
<dbReference type="SUPFAM" id="SSF53850">
    <property type="entry name" value="Periplasmic binding protein-like II"/>
    <property type="match status" value="1"/>
</dbReference>
<proteinExistence type="inferred from homology"/>